<dbReference type="EMBL" id="FOGB01000017">
    <property type="protein sequence ID" value="SER10812.1"/>
    <property type="molecule type" value="Genomic_DNA"/>
</dbReference>
<keyword evidence="7" id="KW-0808">Transferase</keyword>
<sequence length="351" mass="40028">MELITKTKLTFLKNAWYVAALTTELDTETLLTRKIIDETVLFYRKEDGSVAALRDRCPHRFAPLSKGIRSGDEITCLYHGLKFNELGECTHNPHGNGKIPKACAVKSYEIEERDGFIWIWMGNRSKADRSKIMDCSVLSQKPDTAVGHIYMYNKCNYQLLTDNIMDLSHIDHLHGPLINTGGKLSPLLPNVQEEGEVISVRWDWLAEPAMQLFAVHLPRPEDEANQYFQVDWHAPSNMHLKVAAVQDSTDYTNDGLELYDFHIMTPETEFSTHYFFASARNYLEEDGEYNAAKMAGMEQAFIEEDKPMIEAQQQEMGESGFWELQPVLLSSDAGGIRVRRKLSELLEIESA</sequence>
<keyword evidence="2" id="KW-0479">Metal-binding</keyword>
<dbReference type="Proteomes" id="UP000198749">
    <property type="component" value="Unassembled WGS sequence"/>
</dbReference>
<dbReference type="GO" id="GO:0004497">
    <property type="term" value="F:monooxygenase activity"/>
    <property type="evidence" value="ECO:0007669"/>
    <property type="project" value="UniProtKB-KW"/>
</dbReference>
<keyword evidence="3" id="KW-0560">Oxidoreductase</keyword>
<evidence type="ECO:0000256" key="3">
    <source>
        <dbReference type="ARBA" id="ARBA00023002"/>
    </source>
</evidence>
<keyword evidence="7" id="KW-0503">Monooxygenase</keyword>
<dbReference type="InterPro" id="IPR017941">
    <property type="entry name" value="Rieske_2Fe-2S"/>
</dbReference>
<accession>A0A1H9LH33</accession>
<keyword evidence="8" id="KW-1185">Reference proteome</keyword>
<dbReference type="InterPro" id="IPR036922">
    <property type="entry name" value="Rieske_2Fe-2S_sf"/>
</dbReference>
<dbReference type="SUPFAM" id="SSF50022">
    <property type="entry name" value="ISP domain"/>
    <property type="match status" value="1"/>
</dbReference>
<evidence type="ECO:0000256" key="2">
    <source>
        <dbReference type="ARBA" id="ARBA00022723"/>
    </source>
</evidence>
<dbReference type="PANTHER" id="PTHR21266:SF60">
    <property type="entry name" value="3-KETOSTEROID-9-ALPHA-MONOOXYGENASE, OXYGENASE COMPONENT"/>
    <property type="match status" value="1"/>
</dbReference>
<dbReference type="GO" id="GO:0046872">
    <property type="term" value="F:metal ion binding"/>
    <property type="evidence" value="ECO:0007669"/>
    <property type="project" value="UniProtKB-KW"/>
</dbReference>
<dbReference type="Pfam" id="PF00355">
    <property type="entry name" value="Rieske"/>
    <property type="match status" value="1"/>
</dbReference>
<protein>
    <submittedName>
        <fullName evidence="7">Vanillate O-demethylase monooxygenase subunit</fullName>
    </submittedName>
</protein>
<dbReference type="OrthoDB" id="9769355at2"/>
<dbReference type="STRING" id="355243.SAMN03080615_03953"/>
<dbReference type="PROSITE" id="PS51296">
    <property type="entry name" value="RIESKE"/>
    <property type="match status" value="1"/>
</dbReference>
<evidence type="ECO:0000259" key="6">
    <source>
        <dbReference type="PROSITE" id="PS51296"/>
    </source>
</evidence>
<dbReference type="GO" id="GO:0051537">
    <property type="term" value="F:2 iron, 2 sulfur cluster binding"/>
    <property type="evidence" value="ECO:0007669"/>
    <property type="project" value="UniProtKB-KW"/>
</dbReference>
<evidence type="ECO:0000256" key="4">
    <source>
        <dbReference type="ARBA" id="ARBA00023004"/>
    </source>
</evidence>
<feature type="domain" description="Rieske" evidence="6">
    <location>
        <begin position="16"/>
        <end position="119"/>
    </location>
</feature>
<dbReference type="Pfam" id="PF19112">
    <property type="entry name" value="VanA_C"/>
    <property type="match status" value="1"/>
</dbReference>
<dbReference type="PANTHER" id="PTHR21266">
    <property type="entry name" value="IRON-SULFUR DOMAIN CONTAINING PROTEIN"/>
    <property type="match status" value="1"/>
</dbReference>
<evidence type="ECO:0000256" key="1">
    <source>
        <dbReference type="ARBA" id="ARBA00022714"/>
    </source>
</evidence>
<dbReference type="InterPro" id="IPR050584">
    <property type="entry name" value="Cholesterol_7-desaturase"/>
</dbReference>
<dbReference type="GO" id="GO:0032259">
    <property type="term" value="P:methylation"/>
    <property type="evidence" value="ECO:0007669"/>
    <property type="project" value="UniProtKB-KW"/>
</dbReference>
<name>A0A1H9LH33_9GAMM</name>
<evidence type="ECO:0000313" key="8">
    <source>
        <dbReference type="Proteomes" id="UP000198749"/>
    </source>
</evidence>
<keyword evidence="1" id="KW-0001">2Fe-2S</keyword>
<keyword evidence="5" id="KW-0411">Iron-sulfur</keyword>
<dbReference type="SUPFAM" id="SSF55961">
    <property type="entry name" value="Bet v1-like"/>
    <property type="match status" value="1"/>
</dbReference>
<gene>
    <name evidence="7" type="ORF">SAMN03080615_03953</name>
</gene>
<evidence type="ECO:0000256" key="5">
    <source>
        <dbReference type="ARBA" id="ARBA00023014"/>
    </source>
</evidence>
<keyword evidence="4" id="KW-0408">Iron</keyword>
<keyword evidence="7" id="KW-0489">Methyltransferase</keyword>
<dbReference type="AlphaFoldDB" id="A0A1H9LH33"/>
<reference evidence="8" key="1">
    <citation type="submission" date="2016-10" db="EMBL/GenBank/DDBJ databases">
        <authorList>
            <person name="Varghese N."/>
            <person name="Submissions S."/>
        </authorList>
    </citation>
    <scope>NUCLEOTIDE SEQUENCE [LARGE SCALE GENOMIC DNA]</scope>
    <source>
        <strain evidence="8">DSM 18887</strain>
    </source>
</reference>
<evidence type="ECO:0000313" key="7">
    <source>
        <dbReference type="EMBL" id="SER10812.1"/>
    </source>
</evidence>
<dbReference type="RefSeq" id="WP_091361669.1">
    <property type="nucleotide sequence ID" value="NZ_AP025284.1"/>
</dbReference>
<proteinExistence type="predicted"/>
<dbReference type="Gene3D" id="3.90.380.10">
    <property type="entry name" value="Naphthalene 1,2-dioxygenase Alpha Subunit, Chain A, domain 1"/>
    <property type="match status" value="1"/>
</dbReference>
<dbReference type="InterPro" id="IPR044043">
    <property type="entry name" value="VanA_C_cat"/>
</dbReference>
<organism evidence="7 8">
    <name type="scientific">Amphritea atlantica</name>
    <dbReference type="NCBI Taxonomy" id="355243"/>
    <lineage>
        <taxon>Bacteria</taxon>
        <taxon>Pseudomonadati</taxon>
        <taxon>Pseudomonadota</taxon>
        <taxon>Gammaproteobacteria</taxon>
        <taxon>Oceanospirillales</taxon>
        <taxon>Oceanospirillaceae</taxon>
        <taxon>Amphritea</taxon>
    </lineage>
</organism>
<dbReference type="Gene3D" id="2.102.10.10">
    <property type="entry name" value="Rieske [2Fe-2S] iron-sulphur domain"/>
    <property type="match status" value="1"/>
</dbReference>
<dbReference type="GO" id="GO:0008168">
    <property type="term" value="F:methyltransferase activity"/>
    <property type="evidence" value="ECO:0007669"/>
    <property type="project" value="UniProtKB-KW"/>
</dbReference>